<dbReference type="InterPro" id="IPR011009">
    <property type="entry name" value="Kinase-like_dom_sf"/>
</dbReference>
<dbReference type="GO" id="GO:0004305">
    <property type="term" value="F:ethanolamine kinase activity"/>
    <property type="evidence" value="ECO:0007669"/>
    <property type="project" value="TreeGrafter"/>
</dbReference>
<accession>L2GY53</accession>
<dbReference type="PANTHER" id="PTHR22603">
    <property type="entry name" value="CHOLINE/ETHANOALAMINE KINASE"/>
    <property type="match status" value="1"/>
</dbReference>
<gene>
    <name evidence="2" type="ORF">VCUG_00323</name>
</gene>
<dbReference type="GeneID" id="19878211"/>
<dbReference type="GO" id="GO:0005737">
    <property type="term" value="C:cytoplasm"/>
    <property type="evidence" value="ECO:0007669"/>
    <property type="project" value="TreeGrafter"/>
</dbReference>
<dbReference type="Proteomes" id="UP000011081">
    <property type="component" value="Unassembled WGS sequence"/>
</dbReference>
<dbReference type="EMBL" id="GL877406">
    <property type="protein sequence ID" value="ELA48282.1"/>
    <property type="molecule type" value="Genomic_DNA"/>
</dbReference>
<comment type="similarity">
    <text evidence="1">Belongs to the choline/ethanolamine kinase family.</text>
</comment>
<organism evidence="2 3">
    <name type="scientific">Vavraia culicis (isolate floridensis)</name>
    <name type="common">Microsporidian parasite</name>
    <dbReference type="NCBI Taxonomy" id="948595"/>
    <lineage>
        <taxon>Eukaryota</taxon>
        <taxon>Fungi</taxon>
        <taxon>Fungi incertae sedis</taxon>
        <taxon>Microsporidia</taxon>
        <taxon>Pleistophoridae</taxon>
        <taxon>Vavraia</taxon>
    </lineage>
</organism>
<dbReference type="Gene3D" id="3.90.1200.10">
    <property type="match status" value="1"/>
</dbReference>
<protein>
    <recommendedName>
        <fullName evidence="4">Choline/ethanolamine kinase</fullName>
    </recommendedName>
</protein>
<evidence type="ECO:0000313" key="2">
    <source>
        <dbReference type="EMBL" id="ELA48282.1"/>
    </source>
</evidence>
<dbReference type="OMA" id="WKEYANS"/>
<keyword evidence="3" id="KW-1185">Reference proteome</keyword>
<dbReference type="InParanoid" id="L2GY53"/>
<dbReference type="HOGENOM" id="CLU_888755_0_0_1"/>
<proteinExistence type="inferred from homology"/>
<dbReference type="SUPFAM" id="SSF56112">
    <property type="entry name" value="Protein kinase-like (PK-like)"/>
    <property type="match status" value="1"/>
</dbReference>
<dbReference type="AlphaFoldDB" id="L2GY53"/>
<dbReference type="PANTHER" id="PTHR22603:SF93">
    <property type="entry name" value="RE24176P"/>
    <property type="match status" value="1"/>
</dbReference>
<evidence type="ECO:0000313" key="3">
    <source>
        <dbReference type="Proteomes" id="UP000011081"/>
    </source>
</evidence>
<reference evidence="3" key="1">
    <citation type="submission" date="2011-03" db="EMBL/GenBank/DDBJ databases">
        <title>The genome sequence of Vavraia culicis strain floridensis.</title>
        <authorList>
            <consortium name="The Broad Institute Genome Sequencing Platform"/>
            <person name="Cuomo C."/>
            <person name="Becnel J."/>
            <person name="Sanscrainte N."/>
            <person name="Young S.K."/>
            <person name="Zeng Q."/>
            <person name="Gargeya S."/>
            <person name="Fitzgerald M."/>
            <person name="Haas B."/>
            <person name="Abouelleil A."/>
            <person name="Alvarado L."/>
            <person name="Arachchi H.M."/>
            <person name="Berlin A."/>
            <person name="Chapman S.B."/>
            <person name="Gearin G."/>
            <person name="Goldberg J."/>
            <person name="Griggs A."/>
            <person name="Gujja S."/>
            <person name="Hansen M."/>
            <person name="Heiman D."/>
            <person name="Howarth C."/>
            <person name="Larimer J."/>
            <person name="Lui A."/>
            <person name="MacDonald P.J.P."/>
            <person name="McCowen C."/>
            <person name="Montmayeur A."/>
            <person name="Murphy C."/>
            <person name="Neiman D."/>
            <person name="Pearson M."/>
            <person name="Priest M."/>
            <person name="Roberts A."/>
            <person name="Saif S."/>
            <person name="Shea T."/>
            <person name="Sisk P."/>
            <person name="Stolte C."/>
            <person name="Sykes S."/>
            <person name="Wortman J."/>
            <person name="Nusbaum C."/>
            <person name="Birren B."/>
        </authorList>
    </citation>
    <scope>NUCLEOTIDE SEQUENCE [LARGE SCALE GENOMIC DNA]</scope>
    <source>
        <strain evidence="3">floridensis</strain>
    </source>
</reference>
<dbReference type="GO" id="GO:0006646">
    <property type="term" value="P:phosphatidylethanolamine biosynthetic process"/>
    <property type="evidence" value="ECO:0007669"/>
    <property type="project" value="TreeGrafter"/>
</dbReference>
<dbReference type="RefSeq" id="XP_008073340.1">
    <property type="nucleotide sequence ID" value="XM_008075149.1"/>
</dbReference>
<dbReference type="GO" id="GO:0004103">
    <property type="term" value="F:choline kinase activity"/>
    <property type="evidence" value="ECO:0007669"/>
    <property type="project" value="TreeGrafter"/>
</dbReference>
<dbReference type="Pfam" id="PF01633">
    <property type="entry name" value="Choline_kinase"/>
    <property type="match status" value="1"/>
</dbReference>
<dbReference type="OrthoDB" id="10267235at2759"/>
<evidence type="ECO:0008006" key="4">
    <source>
        <dbReference type="Google" id="ProtNLM"/>
    </source>
</evidence>
<name>L2GY53_VAVCU</name>
<dbReference type="VEuPathDB" id="MicrosporidiaDB:VCUG_00323"/>
<dbReference type="STRING" id="948595.L2GY53"/>
<evidence type="ECO:0000256" key="1">
    <source>
        <dbReference type="ARBA" id="ARBA00038211"/>
    </source>
</evidence>
<sequence length="314" mass="37648">MSQDLNVRAVKMFLTRRGEKLIGVMRERKAYSNLVYQIVSSKKRYLFKQYINRERSNEFEILKYINVPKVYEMAKDYRIEEFIQHQVPDFKRDITLIAAALAQFHCIEVPCIETFEDMLMKFIAENQTLNHSESITTIYNKIKYLLEDTSMDGLIHMDLQVGNMLKIDNVVRLIDFEYSCTGNIALDIANFFCETMTDYQQDSILRVERGFNTRQKKKFLEEYLRHNDRMTMDVEELYVKVREMECLSHFLWFLWGRKRLFMDDITSDCFDYVTYSLNRLSFLECKEFDSDISELREELEGLQHPDKSEKVQHE</sequence>